<keyword evidence="1" id="KW-0805">Transcription regulation</keyword>
<evidence type="ECO:0000313" key="8">
    <source>
        <dbReference type="Proteomes" id="UP000600171"/>
    </source>
</evidence>
<dbReference type="Pfam" id="PF00440">
    <property type="entry name" value="TetR_N"/>
    <property type="match status" value="1"/>
</dbReference>
<reference evidence="7 8" key="1">
    <citation type="journal article" date="2014" name="Int. J. Syst. Evol. Microbiol.">
        <title>Complete genome sequence of Corynebacterium casei LMG S-19264T (=DSM 44701T), isolated from a smear-ripened cheese.</title>
        <authorList>
            <consortium name="US DOE Joint Genome Institute (JGI-PGF)"/>
            <person name="Walter F."/>
            <person name="Albersmeier A."/>
            <person name="Kalinowski J."/>
            <person name="Ruckert C."/>
        </authorList>
    </citation>
    <scope>NUCLEOTIDE SEQUENCE [LARGE SCALE GENOMIC DNA]</scope>
    <source>
        <strain evidence="7 8">CCM 8669</strain>
    </source>
</reference>
<dbReference type="GO" id="GO:0000976">
    <property type="term" value="F:transcription cis-regulatory region binding"/>
    <property type="evidence" value="ECO:0007669"/>
    <property type="project" value="TreeGrafter"/>
</dbReference>
<keyword evidence="2 4" id="KW-0238">DNA-binding</keyword>
<dbReference type="Proteomes" id="UP000600171">
    <property type="component" value="Unassembled WGS sequence"/>
</dbReference>
<proteinExistence type="predicted"/>
<evidence type="ECO:0000313" key="7">
    <source>
        <dbReference type="EMBL" id="GGH64877.1"/>
    </source>
</evidence>
<accession>A0A917IVJ0</accession>
<dbReference type="InterPro" id="IPR001647">
    <property type="entry name" value="HTH_TetR"/>
</dbReference>
<dbReference type="PANTHER" id="PTHR30055">
    <property type="entry name" value="HTH-TYPE TRANSCRIPTIONAL REGULATOR RUTR"/>
    <property type="match status" value="1"/>
</dbReference>
<protein>
    <submittedName>
        <fullName evidence="7">TetR family transcriptional regulator</fullName>
    </submittedName>
</protein>
<feature type="domain" description="HTH tetR-type" evidence="6">
    <location>
        <begin position="35"/>
        <end position="95"/>
    </location>
</feature>
<dbReference type="GO" id="GO:0003700">
    <property type="term" value="F:DNA-binding transcription factor activity"/>
    <property type="evidence" value="ECO:0007669"/>
    <property type="project" value="TreeGrafter"/>
</dbReference>
<dbReference type="InterPro" id="IPR036271">
    <property type="entry name" value="Tet_transcr_reg_TetR-rel_C_sf"/>
</dbReference>
<evidence type="ECO:0000256" key="5">
    <source>
        <dbReference type="SAM" id="MobiDB-lite"/>
    </source>
</evidence>
<dbReference type="InterPro" id="IPR050109">
    <property type="entry name" value="HTH-type_TetR-like_transc_reg"/>
</dbReference>
<evidence type="ECO:0000256" key="2">
    <source>
        <dbReference type="ARBA" id="ARBA00023125"/>
    </source>
</evidence>
<evidence type="ECO:0000256" key="1">
    <source>
        <dbReference type="ARBA" id="ARBA00023015"/>
    </source>
</evidence>
<feature type="region of interest" description="Disordered" evidence="5">
    <location>
        <begin position="1"/>
        <end position="35"/>
    </location>
</feature>
<dbReference type="RefSeq" id="WP_229723158.1">
    <property type="nucleotide sequence ID" value="NZ_BMDC01000003.1"/>
</dbReference>
<dbReference type="PRINTS" id="PR00455">
    <property type="entry name" value="HTHTETR"/>
</dbReference>
<dbReference type="Gene3D" id="1.10.357.10">
    <property type="entry name" value="Tetracycline Repressor, domain 2"/>
    <property type="match status" value="1"/>
</dbReference>
<evidence type="ECO:0000259" key="6">
    <source>
        <dbReference type="PROSITE" id="PS50977"/>
    </source>
</evidence>
<name>A0A917IVJ0_9MICC</name>
<dbReference type="PROSITE" id="PS50977">
    <property type="entry name" value="HTH_TETR_2"/>
    <property type="match status" value="1"/>
</dbReference>
<dbReference type="EMBL" id="BMDC01000003">
    <property type="protein sequence ID" value="GGH64877.1"/>
    <property type="molecule type" value="Genomic_DNA"/>
</dbReference>
<keyword evidence="8" id="KW-1185">Reference proteome</keyword>
<keyword evidence="3" id="KW-0804">Transcription</keyword>
<dbReference type="SUPFAM" id="SSF48498">
    <property type="entry name" value="Tetracyclin repressor-like, C-terminal domain"/>
    <property type="match status" value="1"/>
</dbReference>
<feature type="DNA-binding region" description="H-T-H motif" evidence="4">
    <location>
        <begin position="58"/>
        <end position="77"/>
    </location>
</feature>
<dbReference type="InterPro" id="IPR009057">
    <property type="entry name" value="Homeodomain-like_sf"/>
</dbReference>
<gene>
    <name evidence="7" type="ORF">GCM10007359_17570</name>
</gene>
<evidence type="ECO:0000256" key="4">
    <source>
        <dbReference type="PROSITE-ProRule" id="PRU00335"/>
    </source>
</evidence>
<dbReference type="Gene3D" id="1.10.10.60">
    <property type="entry name" value="Homeodomain-like"/>
    <property type="match status" value="1"/>
</dbReference>
<dbReference type="SUPFAM" id="SSF46689">
    <property type="entry name" value="Homeodomain-like"/>
    <property type="match status" value="1"/>
</dbReference>
<sequence>MHTPAKMTDNRAEQGSYSFPAPAADAATRRPGRTNRTQHKLFNAALAIMSVKGPSSTTVEEVALAAGVSKGTVYYNFGSKKTMVDQLLQYGAQLLADQVVHGAQDDDPRAAVRGGVLAALRYLEEHPGFARLWIAETWKGPESWSATLIEIRGQLIEAIEKMLQRLSSRYSVDSSQDIRTMSVAIFGSIFMLSMDREVHSSPRSAEESVLPVMLMIDSYIKA</sequence>
<comment type="caution">
    <text evidence="7">The sequence shown here is derived from an EMBL/GenBank/DDBJ whole genome shotgun (WGS) entry which is preliminary data.</text>
</comment>
<organism evidence="7 8">
    <name type="scientific">Rothia aerolata</name>
    <dbReference type="NCBI Taxonomy" id="1812262"/>
    <lineage>
        <taxon>Bacteria</taxon>
        <taxon>Bacillati</taxon>
        <taxon>Actinomycetota</taxon>
        <taxon>Actinomycetes</taxon>
        <taxon>Micrococcales</taxon>
        <taxon>Micrococcaceae</taxon>
        <taxon>Rothia</taxon>
    </lineage>
</organism>
<dbReference type="AlphaFoldDB" id="A0A917IVJ0"/>
<evidence type="ECO:0000256" key="3">
    <source>
        <dbReference type="ARBA" id="ARBA00023163"/>
    </source>
</evidence>
<dbReference type="PANTHER" id="PTHR30055:SF238">
    <property type="entry name" value="MYCOFACTOCIN BIOSYNTHESIS TRANSCRIPTIONAL REGULATOR MFTR-RELATED"/>
    <property type="match status" value="1"/>
</dbReference>